<proteinExistence type="predicted"/>
<gene>
    <name evidence="3" type="ORF">OB919_03040</name>
</gene>
<keyword evidence="2" id="KW-1133">Transmembrane helix</keyword>
<organism evidence="3 4">
    <name type="scientific">Natronosalvus hydrolyticus</name>
    <dbReference type="NCBI Taxonomy" id="2979988"/>
    <lineage>
        <taxon>Archaea</taxon>
        <taxon>Methanobacteriati</taxon>
        <taxon>Methanobacteriota</taxon>
        <taxon>Stenosarchaea group</taxon>
        <taxon>Halobacteria</taxon>
        <taxon>Halobacteriales</taxon>
        <taxon>Natrialbaceae</taxon>
        <taxon>Natronosalvus</taxon>
    </lineage>
</organism>
<evidence type="ECO:0000256" key="1">
    <source>
        <dbReference type="SAM" id="MobiDB-lite"/>
    </source>
</evidence>
<keyword evidence="2" id="KW-0472">Membrane</keyword>
<dbReference type="AlphaFoldDB" id="A0AAP2Z5G4"/>
<keyword evidence="4" id="KW-1185">Reference proteome</keyword>
<dbReference type="EMBL" id="JAOPJZ010000002">
    <property type="protein sequence ID" value="MCU4750966.1"/>
    <property type="molecule type" value="Genomic_DNA"/>
</dbReference>
<dbReference type="InterPro" id="IPR058376">
    <property type="entry name" value="DUF8063"/>
</dbReference>
<dbReference type="RefSeq" id="WP_342806281.1">
    <property type="nucleotide sequence ID" value="NZ_JAOPJZ010000002.1"/>
</dbReference>
<dbReference type="Pfam" id="PF26259">
    <property type="entry name" value="DUF8063"/>
    <property type="match status" value="1"/>
</dbReference>
<dbReference type="Proteomes" id="UP001321047">
    <property type="component" value="Unassembled WGS sequence"/>
</dbReference>
<keyword evidence="2" id="KW-0812">Transmembrane</keyword>
<comment type="caution">
    <text evidence="3">The sequence shown here is derived from an EMBL/GenBank/DDBJ whole genome shotgun (WGS) entry which is preliminary data.</text>
</comment>
<accession>A0AAP2Z5G4</accession>
<name>A0AAP2Z5G4_9EURY</name>
<feature type="transmembrane region" description="Helical" evidence="2">
    <location>
        <begin position="154"/>
        <end position="174"/>
    </location>
</feature>
<reference evidence="3 4" key="1">
    <citation type="submission" date="2022-09" db="EMBL/GenBank/DDBJ databases">
        <title>Enrichment on poylsaccharides allowed isolation of novel metabolic and taxonomic groups of Haloarchaea.</title>
        <authorList>
            <person name="Sorokin D.Y."/>
            <person name="Elcheninov A.G."/>
            <person name="Khizhniak T.V."/>
            <person name="Kolganova T.V."/>
            <person name="Kublanov I.V."/>
        </authorList>
    </citation>
    <scope>NUCLEOTIDE SEQUENCE [LARGE SCALE GENOMIC DNA]</scope>
    <source>
        <strain evidence="3 4">AArc-curdl1</strain>
    </source>
</reference>
<evidence type="ECO:0000256" key="2">
    <source>
        <dbReference type="SAM" id="Phobius"/>
    </source>
</evidence>
<feature type="region of interest" description="Disordered" evidence="1">
    <location>
        <begin position="32"/>
        <end position="52"/>
    </location>
</feature>
<protein>
    <submittedName>
        <fullName evidence="3">Uncharacterized protein</fullName>
    </submittedName>
</protein>
<sequence>MKRIFLFVTVVAVSLTMGMGMGMGAVLADDTANETATEPELEAGEDWSQPIDSDTRITDWSYSSGRFVLTIEADEETRVSLTEAGSFEEGTTSFNYDEVRLQEGTNTVTFAVADRDGAAVAVATRQSLAQGTGAIVSTGMVEQNPFRHFGGETGLFSGVLMTVGLAGLGSWYVVRSEDSGVIKA</sequence>
<evidence type="ECO:0000313" key="3">
    <source>
        <dbReference type="EMBL" id="MCU4750966.1"/>
    </source>
</evidence>
<evidence type="ECO:0000313" key="4">
    <source>
        <dbReference type="Proteomes" id="UP001321047"/>
    </source>
</evidence>